<evidence type="ECO:0008006" key="3">
    <source>
        <dbReference type="Google" id="ProtNLM"/>
    </source>
</evidence>
<dbReference type="EMBL" id="AZCN01000052">
    <property type="protein sequence ID" value="KRK15272.1"/>
    <property type="molecule type" value="Genomic_DNA"/>
</dbReference>
<reference evidence="1 2" key="1">
    <citation type="journal article" date="2015" name="Genome Announc.">
        <title>Expanding the biotechnology potential of lactobacilli through comparative genomics of 213 strains and associated genera.</title>
        <authorList>
            <person name="Sun Z."/>
            <person name="Harris H.M."/>
            <person name="McCann A."/>
            <person name="Guo C."/>
            <person name="Argimon S."/>
            <person name="Zhang W."/>
            <person name="Yang X."/>
            <person name="Jeffery I.B."/>
            <person name="Cooney J.C."/>
            <person name="Kagawa T.F."/>
            <person name="Liu W."/>
            <person name="Song Y."/>
            <person name="Salvetti E."/>
            <person name="Wrobel A."/>
            <person name="Rasinkangas P."/>
            <person name="Parkhill J."/>
            <person name="Rea M.C."/>
            <person name="O'Sullivan O."/>
            <person name="Ritari J."/>
            <person name="Douillard F.P."/>
            <person name="Paul Ross R."/>
            <person name="Yang R."/>
            <person name="Briner A.E."/>
            <person name="Felis G.E."/>
            <person name="de Vos W.M."/>
            <person name="Barrangou R."/>
            <person name="Klaenhammer T.R."/>
            <person name="Caufield P.W."/>
            <person name="Cui Y."/>
            <person name="Zhang H."/>
            <person name="O'Toole P.W."/>
        </authorList>
    </citation>
    <scope>NUCLEOTIDE SEQUENCE [LARGE SCALE GENOMIC DNA]</scope>
    <source>
        <strain evidence="1 2">DSM 20001</strain>
    </source>
</reference>
<dbReference type="RefSeq" id="WP_010010366.1">
    <property type="nucleotide sequence ID" value="NZ_AZCN01000052.1"/>
</dbReference>
<gene>
    <name evidence="1" type="ORF">FD22_GL001820</name>
</gene>
<dbReference type="SUPFAM" id="SSF51182">
    <property type="entry name" value="RmlC-like cupins"/>
    <property type="match status" value="1"/>
</dbReference>
<dbReference type="Proteomes" id="UP000051181">
    <property type="component" value="Unassembled WGS sequence"/>
</dbReference>
<dbReference type="Gene3D" id="2.60.120.10">
    <property type="entry name" value="Jelly Rolls"/>
    <property type="match status" value="1"/>
</dbReference>
<evidence type="ECO:0000313" key="1">
    <source>
        <dbReference type="EMBL" id="KRK15272.1"/>
    </source>
</evidence>
<accession>A0A0R1F0B5</accession>
<proteinExistence type="predicted"/>
<name>A0A0R1F0B5_9LACO</name>
<protein>
    <recommendedName>
        <fullName evidence="3">Cupin</fullName>
    </recommendedName>
</protein>
<sequence>MEFLTGTTGAGVHEHLFNIPSQVVGHRTIAKGEVTGNGKLHPAPAHGVVIPVKGRIKFFTEKGSEEIYPGRAVVMERGELHNMEGLEDSELMVVLSRFE</sequence>
<dbReference type="AlphaFoldDB" id="A0A0R1F0B5"/>
<organism evidence="1 2">
    <name type="scientific">Loigolactobacillus coryniformis subsp. coryniformis KCTC 3167 = DSM 20001</name>
    <dbReference type="NCBI Taxonomy" id="913848"/>
    <lineage>
        <taxon>Bacteria</taxon>
        <taxon>Bacillati</taxon>
        <taxon>Bacillota</taxon>
        <taxon>Bacilli</taxon>
        <taxon>Lactobacillales</taxon>
        <taxon>Lactobacillaceae</taxon>
        <taxon>Loigolactobacillus</taxon>
    </lineage>
</organism>
<comment type="caution">
    <text evidence="1">The sequence shown here is derived from an EMBL/GenBank/DDBJ whole genome shotgun (WGS) entry which is preliminary data.</text>
</comment>
<evidence type="ECO:0000313" key="2">
    <source>
        <dbReference type="Proteomes" id="UP000051181"/>
    </source>
</evidence>
<dbReference type="PATRIC" id="fig|913848.6.peg.1863"/>
<dbReference type="InterPro" id="IPR014710">
    <property type="entry name" value="RmlC-like_jellyroll"/>
</dbReference>
<dbReference type="InterPro" id="IPR011051">
    <property type="entry name" value="RmlC_Cupin_sf"/>
</dbReference>
<dbReference type="GeneID" id="65918334"/>